<reference evidence="4" key="1">
    <citation type="submission" date="2025-04" db="UniProtKB">
        <authorList>
            <consortium name="RefSeq"/>
        </authorList>
    </citation>
    <scope>IDENTIFICATION</scope>
    <source>
        <tissue evidence="4">Whole insect</tissue>
    </source>
</reference>
<dbReference type="CDD" id="cd23992">
    <property type="entry name" value="PBP_GOBP"/>
    <property type="match status" value="1"/>
</dbReference>
<dbReference type="Pfam" id="PF01395">
    <property type="entry name" value="PBP_GOBP"/>
    <property type="match status" value="1"/>
</dbReference>
<protein>
    <submittedName>
        <fullName evidence="4">Uncharacterized protein LOC114335042</fullName>
    </submittedName>
</protein>
<dbReference type="OrthoDB" id="6757181at2759"/>
<dbReference type="AlphaFoldDB" id="A0A6P7FX21"/>
<dbReference type="Proteomes" id="UP001652700">
    <property type="component" value="Unplaced"/>
</dbReference>
<keyword evidence="1" id="KW-0732">Signal</keyword>
<evidence type="ECO:0000313" key="4">
    <source>
        <dbReference type="RefSeq" id="XP_028140996.1"/>
    </source>
</evidence>
<sequence length="137" mass="15419">MKYLVVLACVVVAAVASHLPNLPENERLKLAQVHRDCQADPKTYVDEDKLRKLPNFVEDKQVGIHMRCMAVKSGLMKQNGDLDIPSITQKFGLVIKDHSKVNGFVQQCAKKADTPEKTAILLTLCCVKNDIQYYHKL</sequence>
<keyword evidence="3" id="KW-1185">Reference proteome</keyword>
<name>A0A6P7FX21_DIAVI</name>
<dbReference type="GO" id="GO:0005549">
    <property type="term" value="F:odorant binding"/>
    <property type="evidence" value="ECO:0007669"/>
    <property type="project" value="InterPro"/>
</dbReference>
<dbReference type="EnsemblMetazoa" id="XM_028285195.2">
    <property type="protein sequence ID" value="XP_028140996.1"/>
    <property type="gene ID" value="LOC114335042"/>
</dbReference>
<dbReference type="RefSeq" id="XP_028140996.1">
    <property type="nucleotide sequence ID" value="XM_028285195.1"/>
</dbReference>
<reference evidence="2" key="2">
    <citation type="submission" date="2025-05" db="UniProtKB">
        <authorList>
            <consortium name="EnsemblMetazoa"/>
        </authorList>
    </citation>
    <scope>IDENTIFICATION</scope>
</reference>
<feature type="signal peptide" evidence="1">
    <location>
        <begin position="1"/>
        <end position="16"/>
    </location>
</feature>
<dbReference type="KEGG" id="dvv:114335042"/>
<gene>
    <name evidence="4" type="primary">LOC114335042</name>
</gene>
<accession>A0A6P7FX21</accession>
<dbReference type="InterPro" id="IPR036728">
    <property type="entry name" value="PBP_GOBP_sf"/>
</dbReference>
<dbReference type="SMART" id="SM00708">
    <property type="entry name" value="PhBP"/>
    <property type="match status" value="1"/>
</dbReference>
<dbReference type="InterPro" id="IPR006170">
    <property type="entry name" value="PBP/GOBP"/>
</dbReference>
<evidence type="ECO:0000256" key="1">
    <source>
        <dbReference type="SAM" id="SignalP"/>
    </source>
</evidence>
<feature type="chain" id="PRO_5028169682" evidence="1">
    <location>
        <begin position="17"/>
        <end position="137"/>
    </location>
</feature>
<evidence type="ECO:0000313" key="2">
    <source>
        <dbReference type="EnsemblMetazoa" id="XP_028140996.1"/>
    </source>
</evidence>
<dbReference type="GeneID" id="114335042"/>
<dbReference type="InParanoid" id="A0A6P7FX21"/>
<proteinExistence type="predicted"/>
<evidence type="ECO:0000313" key="3">
    <source>
        <dbReference type="Proteomes" id="UP001652700"/>
    </source>
</evidence>
<organism evidence="4">
    <name type="scientific">Diabrotica virgifera virgifera</name>
    <name type="common">western corn rootworm</name>
    <dbReference type="NCBI Taxonomy" id="50390"/>
    <lineage>
        <taxon>Eukaryota</taxon>
        <taxon>Metazoa</taxon>
        <taxon>Ecdysozoa</taxon>
        <taxon>Arthropoda</taxon>
        <taxon>Hexapoda</taxon>
        <taxon>Insecta</taxon>
        <taxon>Pterygota</taxon>
        <taxon>Neoptera</taxon>
        <taxon>Endopterygota</taxon>
        <taxon>Coleoptera</taxon>
        <taxon>Polyphaga</taxon>
        <taxon>Cucujiformia</taxon>
        <taxon>Chrysomeloidea</taxon>
        <taxon>Chrysomelidae</taxon>
        <taxon>Galerucinae</taxon>
        <taxon>Diabroticina</taxon>
        <taxon>Diabroticites</taxon>
        <taxon>Diabrotica</taxon>
    </lineage>
</organism>
<dbReference type="SUPFAM" id="SSF47565">
    <property type="entry name" value="Insect pheromone/odorant-binding proteins"/>
    <property type="match status" value="1"/>
</dbReference>
<dbReference type="Gene3D" id="1.10.238.20">
    <property type="entry name" value="Pheromone/general odorant binding protein domain"/>
    <property type="match status" value="1"/>
</dbReference>